<dbReference type="SUPFAM" id="SSF53448">
    <property type="entry name" value="Nucleotide-diphospho-sugar transferases"/>
    <property type="match status" value="1"/>
</dbReference>
<organism evidence="2 3">
    <name type="scientific">Novipirellula rosea</name>
    <dbReference type="NCBI Taxonomy" id="1031540"/>
    <lineage>
        <taxon>Bacteria</taxon>
        <taxon>Pseudomonadati</taxon>
        <taxon>Planctomycetota</taxon>
        <taxon>Planctomycetia</taxon>
        <taxon>Pirellulales</taxon>
        <taxon>Pirellulaceae</taxon>
        <taxon>Novipirellula</taxon>
    </lineage>
</organism>
<proteinExistence type="predicted"/>
<comment type="caution">
    <text evidence="2">The sequence shown here is derived from an EMBL/GenBank/DDBJ whole genome shotgun (WGS) entry which is preliminary data.</text>
</comment>
<accession>A0ABP8MJA6</accession>
<dbReference type="PANTHER" id="PTHR43685">
    <property type="entry name" value="GLYCOSYLTRANSFERASE"/>
    <property type="match status" value="1"/>
</dbReference>
<dbReference type="InterPro" id="IPR001173">
    <property type="entry name" value="Glyco_trans_2-like"/>
</dbReference>
<reference evidence="3" key="1">
    <citation type="journal article" date="2019" name="Int. J. Syst. Evol. Microbiol.">
        <title>The Global Catalogue of Microorganisms (GCM) 10K type strain sequencing project: providing services to taxonomists for standard genome sequencing and annotation.</title>
        <authorList>
            <consortium name="The Broad Institute Genomics Platform"/>
            <consortium name="The Broad Institute Genome Sequencing Center for Infectious Disease"/>
            <person name="Wu L."/>
            <person name="Ma J."/>
        </authorList>
    </citation>
    <scope>NUCLEOTIDE SEQUENCE [LARGE SCALE GENOMIC DNA]</scope>
    <source>
        <strain evidence="3">JCM 17759</strain>
    </source>
</reference>
<dbReference type="Proteomes" id="UP001500840">
    <property type="component" value="Unassembled WGS sequence"/>
</dbReference>
<dbReference type="InterPro" id="IPR050834">
    <property type="entry name" value="Glycosyltransf_2"/>
</dbReference>
<gene>
    <name evidence="2" type="ORF">GCM10023156_15440</name>
</gene>
<dbReference type="InterPro" id="IPR029044">
    <property type="entry name" value="Nucleotide-diphossugar_trans"/>
</dbReference>
<dbReference type="Pfam" id="PF00535">
    <property type="entry name" value="Glycos_transf_2"/>
    <property type="match status" value="1"/>
</dbReference>
<evidence type="ECO:0000313" key="3">
    <source>
        <dbReference type="Proteomes" id="UP001500840"/>
    </source>
</evidence>
<dbReference type="PANTHER" id="PTHR43685:SF2">
    <property type="entry name" value="GLYCOSYLTRANSFERASE 2-LIKE DOMAIN-CONTAINING PROTEIN"/>
    <property type="match status" value="1"/>
</dbReference>
<protein>
    <recommendedName>
        <fullName evidence="1">Glycosyltransferase 2-like domain-containing protein</fullName>
    </recommendedName>
</protein>
<keyword evidence="3" id="KW-1185">Reference proteome</keyword>
<dbReference type="CDD" id="cd06433">
    <property type="entry name" value="GT_2_WfgS_like"/>
    <property type="match status" value="1"/>
</dbReference>
<name>A0ABP8MJA6_9BACT</name>
<feature type="domain" description="Glycosyltransferase 2-like" evidence="1">
    <location>
        <begin position="47"/>
        <end position="180"/>
    </location>
</feature>
<evidence type="ECO:0000259" key="1">
    <source>
        <dbReference type="Pfam" id="PF00535"/>
    </source>
</evidence>
<evidence type="ECO:0000313" key="2">
    <source>
        <dbReference type="EMBL" id="GAA4449972.1"/>
    </source>
</evidence>
<dbReference type="Gene3D" id="3.90.550.10">
    <property type="entry name" value="Spore Coat Polysaccharide Biosynthesis Protein SpsA, Chain A"/>
    <property type="match status" value="1"/>
</dbReference>
<sequence>MLATLTTSSVDVISTVNLPPTNHHGWPWESSIERKAPLHASDLPRITVVTPSYNQGDFLEQTIRSVLLQDYPNLQYIVVDGGSTDQSHAILDKYNEHLSVVIREPDEGQSDAIAKGLALADGEFFNWINSDDLLMPGTLWELASRCRPKVDLYTFSVEVFGDDVKSYLMHNHNLSATAMLRADRYSFSQPGLWFRTKYIQDCGGIDRNLNYGFDWDLLVRYLADNPNVHYSTSVGARFRLHAESKTVVEFAKQDEAANRFLQESERIRDKLEASLGTSLANASRLGRLRVPWNDWLVEKLDDRDSSPVVAASTIGWRAIKQPHVTFTWRTAGTILRLLSRYVRPKSSIGQRNTPRH</sequence>
<dbReference type="EMBL" id="BAABGA010000018">
    <property type="protein sequence ID" value="GAA4449972.1"/>
    <property type="molecule type" value="Genomic_DNA"/>
</dbReference>